<evidence type="ECO:0000313" key="4">
    <source>
        <dbReference type="Proteomes" id="UP001458070"/>
    </source>
</evidence>
<dbReference type="EMBL" id="JBCGEM010000007">
    <property type="protein sequence ID" value="MEM0624430.1"/>
    <property type="molecule type" value="Genomic_DNA"/>
</dbReference>
<accession>A0A285B1Z9</accession>
<dbReference type="Proteomes" id="UP000220639">
    <property type="component" value="Unassembled WGS sequence"/>
</dbReference>
<sequence length="354" mass="39290">MDTINKRIFIATRYPVSTQHGRPPIAFLEQLVDTLNALPDEVFAENKLHDIYAVMKGALGPYTSLLHRKAVMCEVLRVQAGFESDWRWDAGVDSENAHSMAHMESEETGAFQVSFDSIGNGKAELLSFAKQHGIDTAEKFITKMKTDHPLAIEYCARLLRFSTSWCGTIVNPAMVISHVRRDAVEEFQTFVTLHTPPVMFADSITPLSDKEKMLDVVNIATTPDRYEKVQAIAAIELFKLAHEQWPHDGCALNLANLLQAGGIAVPDITQALALGNYLRDKRQWKVISVGDQQPGDVGSTCGPVAHHGYDHIYLVLECEGNDIMLIADNQKPVPHQRLASGNGKTPTTFFLRPV</sequence>
<proteinExistence type="predicted"/>
<protein>
    <submittedName>
        <fullName evidence="2">Uncharacterized protein</fullName>
    </submittedName>
</protein>
<dbReference type="GeneID" id="97396097"/>
<dbReference type="RefSeq" id="WP_004871377.1">
    <property type="nucleotide sequence ID" value="NZ_CABGKG010000005.1"/>
</dbReference>
<name>A0A285B1Z9_9ENTR</name>
<reference evidence="2" key="1">
    <citation type="submission" date="2017-08" db="EMBL/GenBank/DDBJ databases">
        <authorList>
            <person name="de Groot N.N."/>
        </authorList>
    </citation>
    <scope>NUCLEOTIDE SEQUENCE [LARGE SCALE GENOMIC DNA]</scope>
    <source>
        <strain evidence="2">06D021</strain>
    </source>
</reference>
<dbReference type="AlphaFoldDB" id="A0A285B1Z9"/>
<reference evidence="1 4" key="3">
    <citation type="submission" date="2024-04" db="EMBL/GenBank/DDBJ databases">
        <title>Draft genome assemblies of urinary isolates.</title>
        <authorList>
            <person name="Appleberry H."/>
            <person name="Kula A."/>
            <person name="Wolfe A.J."/>
            <person name="Putonti C."/>
        </authorList>
    </citation>
    <scope>NUCLEOTIDE SEQUENCE [LARGE SCALE GENOMIC DNA]</scope>
    <source>
        <strain evidence="1 4">UMB12529</strain>
    </source>
</reference>
<evidence type="ECO:0000313" key="2">
    <source>
        <dbReference type="EMBL" id="SNU34940.1"/>
    </source>
</evidence>
<evidence type="ECO:0000313" key="3">
    <source>
        <dbReference type="Proteomes" id="UP000220639"/>
    </source>
</evidence>
<reference evidence="3" key="2">
    <citation type="submission" date="2017-08" db="EMBL/GenBank/DDBJ databases">
        <authorList>
            <person name="Brisse S."/>
        </authorList>
    </citation>
    <scope>NUCLEOTIDE SEQUENCE [LARGE SCALE GENOMIC DNA]</scope>
    <source>
        <strain evidence="3">06D021</strain>
    </source>
</reference>
<dbReference type="Proteomes" id="UP001458070">
    <property type="component" value="Unassembled WGS sequence"/>
</dbReference>
<evidence type="ECO:0000313" key="1">
    <source>
        <dbReference type="EMBL" id="MEM0624430.1"/>
    </source>
</evidence>
<dbReference type="EMBL" id="FZTC01000017">
    <property type="protein sequence ID" value="SNU34940.1"/>
    <property type="molecule type" value="Genomic_DNA"/>
</dbReference>
<keyword evidence="4" id="KW-1185">Reference proteome</keyword>
<organism evidence="2 3">
    <name type="scientific">Klebsiella grimontii</name>
    <dbReference type="NCBI Taxonomy" id="2058152"/>
    <lineage>
        <taxon>Bacteria</taxon>
        <taxon>Pseudomonadati</taxon>
        <taxon>Pseudomonadota</taxon>
        <taxon>Gammaproteobacteria</taxon>
        <taxon>Enterobacterales</taxon>
        <taxon>Enterobacteriaceae</taxon>
        <taxon>Klebsiella/Raoultella group</taxon>
        <taxon>Klebsiella</taxon>
    </lineage>
</organism>
<gene>
    <name evidence="1" type="ORF">AAFL32_11130</name>
    <name evidence="2" type="ORF">KOSB73_240107</name>
</gene>